<dbReference type="GO" id="GO:0004222">
    <property type="term" value="F:metalloendopeptidase activity"/>
    <property type="evidence" value="ECO:0007669"/>
    <property type="project" value="UniProtKB-UniRule"/>
</dbReference>
<feature type="domain" description="Peptidase M4" evidence="16">
    <location>
        <begin position="251"/>
        <end position="401"/>
    </location>
</feature>
<feature type="domain" description="FTP" evidence="18">
    <location>
        <begin position="85"/>
        <end position="133"/>
    </location>
</feature>
<dbReference type="Pfam" id="PF02868">
    <property type="entry name" value="Peptidase_M4_C"/>
    <property type="match status" value="1"/>
</dbReference>
<dbReference type="InterPro" id="IPR011096">
    <property type="entry name" value="FTP_domain"/>
</dbReference>
<dbReference type="PRINTS" id="PR00730">
    <property type="entry name" value="THERMOLYSIN"/>
</dbReference>
<comment type="cofactor">
    <cofactor evidence="1 13">
        <name>Zn(2+)</name>
        <dbReference type="ChEBI" id="CHEBI:29105"/>
    </cofactor>
</comment>
<gene>
    <name evidence="19" type="ORF">COK81_33460</name>
</gene>
<evidence type="ECO:0000259" key="17">
    <source>
        <dbReference type="Pfam" id="PF02868"/>
    </source>
</evidence>
<comment type="similarity">
    <text evidence="3 13">Belongs to the peptidase M4 family.</text>
</comment>
<feature type="transmembrane region" description="Helical" evidence="15">
    <location>
        <begin position="7"/>
        <end position="25"/>
    </location>
</feature>
<dbReference type="Gene3D" id="3.10.450.490">
    <property type="match status" value="1"/>
</dbReference>
<sequence length="569" mass="63535">MITKKTICFFGVTTCMMITPVGFYGNVQAEQTQPSQVLQEKDTFRTGNLTSPSSKSPEDIVKDALQAKINQKLSLQQINTEPDVDYQVIQKRKAYDGTTLIRVQQMYKGKEIYGHQLTAHVDPNGVIQSISGDSAQNLTTQEALNQQISLSPGQAKQFIYTKYGSNVEFITTPQIKQIIYVDKKSGQAVQAYLVKFAVSTPEYVSGTYILHAINGEILRDMVKKSNVKIKKEIINKLKNNQRNQVPFTNLTGKGRDDTGVSRTFGIFKQADGQYAMGDYTRGEGIETYDVNYKDLSTEWESYPGNLASSRSTTFQDSKAVSAHFLASKVYDFYKDKYKRNGFDNNGQKVISVVHAWDSQQTDNPKNWRNAASIDGNMLVYGDPLVKAFDVAGHEFTHAITSNESNLEYYGESGAINEAISDVLGVSIEKYINKGKFNWTMGEQSGETFRDIKKPSAIPSPFGIPYPEDYSQYNEFGGEDNGGVHYNSSIINKAAYLLAKGGTHNGVNVKGIGEDKMFDIFFYANTDELNMTSTFYELKQACIQVASQKYGVSSREVQAVQQAFDAVYIY</sequence>
<evidence type="ECO:0000259" key="16">
    <source>
        <dbReference type="Pfam" id="PF01447"/>
    </source>
</evidence>
<dbReference type="PANTHER" id="PTHR33794:SF3">
    <property type="entry name" value="NEUTRAL PROTEASE B"/>
    <property type="match status" value="1"/>
</dbReference>
<proteinExistence type="inferred from homology"/>
<evidence type="ECO:0000256" key="12">
    <source>
        <dbReference type="PIRSR" id="PIRSR623612-1"/>
    </source>
</evidence>
<evidence type="ECO:0000256" key="4">
    <source>
        <dbReference type="ARBA" id="ARBA00022525"/>
    </source>
</evidence>
<dbReference type="Gene3D" id="3.10.170.10">
    <property type="match status" value="1"/>
</dbReference>
<evidence type="ECO:0000256" key="11">
    <source>
        <dbReference type="ARBA" id="ARBA00023049"/>
    </source>
</evidence>
<evidence type="ECO:0000313" key="19">
    <source>
        <dbReference type="EMBL" id="PFT72083.1"/>
    </source>
</evidence>
<dbReference type="Gene3D" id="1.10.390.10">
    <property type="entry name" value="Neutral Protease Domain 2"/>
    <property type="match status" value="1"/>
</dbReference>
<comment type="function">
    <text evidence="13">Extracellular zinc metalloprotease.</text>
</comment>
<feature type="active site" evidence="12">
    <location>
        <position position="394"/>
    </location>
</feature>
<evidence type="ECO:0000256" key="10">
    <source>
        <dbReference type="ARBA" id="ARBA00022837"/>
    </source>
</evidence>
<dbReference type="PANTHER" id="PTHR33794">
    <property type="entry name" value="BACILLOLYSIN"/>
    <property type="match status" value="1"/>
</dbReference>
<keyword evidence="9 13" id="KW-0862">Zinc</keyword>
<evidence type="ECO:0000256" key="9">
    <source>
        <dbReference type="ARBA" id="ARBA00022833"/>
    </source>
</evidence>
<dbReference type="InterPro" id="IPR027268">
    <property type="entry name" value="Peptidase_M4/M1_CTD_sf"/>
</dbReference>
<keyword evidence="10" id="KW-0106">Calcium</keyword>
<dbReference type="InterPro" id="IPR001570">
    <property type="entry name" value="Peptidase_M4_C_domain"/>
</dbReference>
<dbReference type="EC" id="3.4.24.-" evidence="13"/>
<keyword evidence="5 13" id="KW-0645">Protease</keyword>
<feature type="active site" description="Proton donor" evidence="12">
    <location>
        <position position="484"/>
    </location>
</feature>
<keyword evidence="11 13" id="KW-0482">Metalloprotease</keyword>
<evidence type="ECO:0000256" key="1">
    <source>
        <dbReference type="ARBA" id="ARBA00001947"/>
    </source>
</evidence>
<dbReference type="AlphaFoldDB" id="A0A9X7AT98"/>
<comment type="subcellular location">
    <subcellularLocation>
        <location evidence="2 13">Secreted</location>
    </subcellularLocation>
</comment>
<evidence type="ECO:0000256" key="3">
    <source>
        <dbReference type="ARBA" id="ARBA00009388"/>
    </source>
</evidence>
<dbReference type="EMBL" id="NVCU01000525">
    <property type="protein sequence ID" value="PFT72083.1"/>
    <property type="molecule type" value="Genomic_DNA"/>
</dbReference>
<dbReference type="Proteomes" id="UP000225910">
    <property type="component" value="Unassembled WGS sequence"/>
</dbReference>
<dbReference type="CDD" id="cd09597">
    <property type="entry name" value="M4_TLP"/>
    <property type="match status" value="1"/>
</dbReference>
<feature type="compositionally biased region" description="Polar residues" evidence="14">
    <location>
        <begin position="45"/>
        <end position="55"/>
    </location>
</feature>
<accession>A0A9X7AT98</accession>
<evidence type="ECO:0000259" key="18">
    <source>
        <dbReference type="Pfam" id="PF07504"/>
    </source>
</evidence>
<keyword evidence="15" id="KW-0812">Transmembrane</keyword>
<dbReference type="InterPro" id="IPR013856">
    <property type="entry name" value="Peptidase_M4_domain"/>
</dbReference>
<evidence type="ECO:0000313" key="20">
    <source>
        <dbReference type="Proteomes" id="UP000225910"/>
    </source>
</evidence>
<dbReference type="InterPro" id="IPR023612">
    <property type="entry name" value="Peptidase_M4"/>
</dbReference>
<keyword evidence="6" id="KW-0479">Metal-binding</keyword>
<evidence type="ECO:0000256" key="6">
    <source>
        <dbReference type="ARBA" id="ARBA00022723"/>
    </source>
</evidence>
<evidence type="ECO:0000256" key="7">
    <source>
        <dbReference type="ARBA" id="ARBA00022729"/>
    </source>
</evidence>
<reference evidence="19 20" key="1">
    <citation type="submission" date="2017-09" db="EMBL/GenBank/DDBJ databases">
        <title>Large-scale bioinformatics analysis of Bacillus genomes uncovers conserved roles of natural products in bacterial physiology.</title>
        <authorList>
            <consortium name="Agbiome Team Llc"/>
            <person name="Bleich R.M."/>
            <person name="Grubbs K.J."/>
            <person name="Santa Maria K.C."/>
            <person name="Allen S.E."/>
            <person name="Farag S."/>
            <person name="Shank E.A."/>
            <person name="Bowers A."/>
        </authorList>
    </citation>
    <scope>NUCLEOTIDE SEQUENCE [LARGE SCALE GENOMIC DNA]</scope>
    <source>
        <strain evidence="19 20">AFS064137</strain>
    </source>
</reference>
<name>A0A9X7AT98_BACTU</name>
<dbReference type="GO" id="GO:0005576">
    <property type="term" value="C:extracellular region"/>
    <property type="evidence" value="ECO:0007669"/>
    <property type="project" value="UniProtKB-SubCell"/>
</dbReference>
<keyword evidence="8 13" id="KW-0378">Hydrolase</keyword>
<evidence type="ECO:0000256" key="14">
    <source>
        <dbReference type="SAM" id="MobiDB-lite"/>
    </source>
</evidence>
<keyword evidence="4 13" id="KW-0964">Secreted</keyword>
<evidence type="ECO:0000256" key="8">
    <source>
        <dbReference type="ARBA" id="ARBA00022801"/>
    </source>
</evidence>
<dbReference type="SUPFAM" id="SSF55486">
    <property type="entry name" value="Metalloproteases ('zincins'), catalytic domain"/>
    <property type="match status" value="1"/>
</dbReference>
<organism evidence="19 20">
    <name type="scientific">Bacillus thuringiensis</name>
    <dbReference type="NCBI Taxonomy" id="1428"/>
    <lineage>
        <taxon>Bacteria</taxon>
        <taxon>Bacillati</taxon>
        <taxon>Bacillota</taxon>
        <taxon>Bacilli</taxon>
        <taxon>Bacillales</taxon>
        <taxon>Bacillaceae</taxon>
        <taxon>Bacillus</taxon>
        <taxon>Bacillus cereus group</taxon>
    </lineage>
</organism>
<evidence type="ECO:0000256" key="13">
    <source>
        <dbReference type="RuleBase" id="RU366073"/>
    </source>
</evidence>
<comment type="caution">
    <text evidence="19">The sequence shown here is derived from an EMBL/GenBank/DDBJ whole genome shotgun (WGS) entry which is preliminary data.</text>
</comment>
<evidence type="ECO:0000256" key="15">
    <source>
        <dbReference type="SAM" id="Phobius"/>
    </source>
</evidence>
<dbReference type="Pfam" id="PF07504">
    <property type="entry name" value="FTP"/>
    <property type="match status" value="1"/>
</dbReference>
<evidence type="ECO:0000256" key="5">
    <source>
        <dbReference type="ARBA" id="ARBA00022670"/>
    </source>
</evidence>
<dbReference type="GO" id="GO:0006508">
    <property type="term" value="P:proteolysis"/>
    <property type="evidence" value="ECO:0007669"/>
    <property type="project" value="UniProtKB-KW"/>
</dbReference>
<keyword evidence="7" id="KW-0732">Signal</keyword>
<keyword evidence="15" id="KW-0472">Membrane</keyword>
<feature type="domain" description="Peptidase M4 C-terminal" evidence="17">
    <location>
        <begin position="404"/>
        <end position="568"/>
    </location>
</feature>
<dbReference type="RefSeq" id="WP_098680235.1">
    <property type="nucleotide sequence ID" value="NZ_NVCU01000525.1"/>
</dbReference>
<dbReference type="GO" id="GO:0046872">
    <property type="term" value="F:metal ion binding"/>
    <property type="evidence" value="ECO:0007669"/>
    <property type="project" value="UniProtKB-UniRule"/>
</dbReference>
<keyword evidence="15" id="KW-1133">Transmembrane helix</keyword>
<evidence type="ECO:0000256" key="2">
    <source>
        <dbReference type="ARBA" id="ARBA00004613"/>
    </source>
</evidence>
<protein>
    <recommendedName>
        <fullName evidence="13">Neutral metalloproteinase</fullName>
        <ecNumber evidence="13">3.4.24.-</ecNumber>
    </recommendedName>
</protein>
<feature type="region of interest" description="Disordered" evidence="14">
    <location>
        <begin position="34"/>
        <end position="57"/>
    </location>
</feature>
<dbReference type="InterPro" id="IPR050728">
    <property type="entry name" value="Zinc_Metalloprotease_M4"/>
</dbReference>
<dbReference type="Pfam" id="PF01447">
    <property type="entry name" value="Peptidase_M4"/>
    <property type="match status" value="1"/>
</dbReference>